<evidence type="ECO:0000256" key="2">
    <source>
        <dbReference type="ARBA" id="ARBA00022691"/>
    </source>
</evidence>
<accession>A0ABS7EGW6</accession>
<keyword evidence="8" id="KW-1185">Reference proteome</keyword>
<evidence type="ECO:0000256" key="5">
    <source>
        <dbReference type="ARBA" id="ARBA00023014"/>
    </source>
</evidence>
<evidence type="ECO:0000256" key="4">
    <source>
        <dbReference type="ARBA" id="ARBA00023004"/>
    </source>
</evidence>
<keyword evidence="5" id="KW-0411">Iron-sulfur</keyword>
<dbReference type="SFLD" id="SFLDS00029">
    <property type="entry name" value="Radical_SAM"/>
    <property type="match status" value="1"/>
</dbReference>
<sequence length="462" mass="50680">MTIQPQAPLIDHASLVFTEAMTGRPSPSPLQYAFSGKSSAHAGRGGVPPLSADRSQQTLSALLSEPTVSVKGRALYVHIPFCRVRCSFCNFFKYAASPKLMADYFQLLLLDLERKARQPWSQAQPFDAVYIGGGTPTDLSAEQIFQLGQRIQQLLPLTPDCEITLEGRLNKFDDAKFEQALAGGFNRFSFGVQSFDTQVRRPAKRLDDRQPLLQQLKRLTGANAATIAIDLMYGLPHQTAQTWQQDLQDTLEAGVDGVDLYQLIQFKGSGIERDVEQGRLAEPMGSAERALLYQQGANFLNKSGWKQLSYCHWASGDKEKSCYNAMAKSGAEILAVGAGAGGNLAGFGYMQPRDIEPWQQALDDQQWPVAMMMAKSPNHLLDAALVGACDRGHLTASAIGHARYKAAGPLFLKWQQHGLAQCHSDGVRLTMAGQFWSVNLANGMLQYLNQNQQAVEACEHAA</sequence>
<dbReference type="NCBIfam" id="TIGR04107">
    <property type="entry name" value="rSAM_HutW"/>
    <property type="match status" value="1"/>
</dbReference>
<evidence type="ECO:0000256" key="1">
    <source>
        <dbReference type="ARBA" id="ARBA00001966"/>
    </source>
</evidence>
<reference evidence="7" key="1">
    <citation type="submission" date="2021-07" db="EMBL/GenBank/DDBJ databases">
        <title>Neiella marina sp. nov., isolated from the intestinal content of sea cucumber Apostichopus japonicus.</title>
        <authorList>
            <person name="Bai X."/>
        </authorList>
    </citation>
    <scope>NUCLEOTIDE SEQUENCE</scope>
    <source>
        <strain evidence="7">126</strain>
    </source>
</reference>
<gene>
    <name evidence="7" type="primary">hutW</name>
    <name evidence="7" type="ORF">K0504_11090</name>
</gene>
<evidence type="ECO:0000313" key="8">
    <source>
        <dbReference type="Proteomes" id="UP001166251"/>
    </source>
</evidence>
<dbReference type="Gene3D" id="3.20.20.70">
    <property type="entry name" value="Aldolase class I"/>
    <property type="match status" value="1"/>
</dbReference>
<comment type="caution">
    <text evidence="7">The sequence shown here is derived from an EMBL/GenBank/DDBJ whole genome shotgun (WGS) entry which is preliminary data.</text>
</comment>
<dbReference type="EMBL" id="JAHZSS010000012">
    <property type="protein sequence ID" value="MBW8191583.1"/>
    <property type="molecule type" value="Genomic_DNA"/>
</dbReference>
<dbReference type="InterPro" id="IPR026332">
    <property type="entry name" value="HutW"/>
</dbReference>
<keyword evidence="2" id="KW-0949">S-adenosyl-L-methionine</keyword>
<dbReference type="SFLD" id="SFLDF00311">
    <property type="entry name" value="heme_degradation_proteins_(Hut"/>
    <property type="match status" value="1"/>
</dbReference>
<proteinExistence type="predicted"/>
<dbReference type="SFLD" id="SFLDG01065">
    <property type="entry name" value="anaerobic_coproporphyrinogen-I"/>
    <property type="match status" value="1"/>
</dbReference>
<feature type="domain" description="Radical SAM core" evidence="6">
    <location>
        <begin position="67"/>
        <end position="300"/>
    </location>
</feature>
<keyword evidence="3" id="KW-0479">Metal-binding</keyword>
<dbReference type="Proteomes" id="UP001166251">
    <property type="component" value="Unassembled WGS sequence"/>
</dbReference>
<keyword evidence="7" id="KW-0489">Methyltransferase</keyword>
<evidence type="ECO:0000256" key="3">
    <source>
        <dbReference type="ARBA" id="ARBA00022723"/>
    </source>
</evidence>
<evidence type="ECO:0000259" key="6">
    <source>
        <dbReference type="PROSITE" id="PS51918"/>
    </source>
</evidence>
<protein>
    <submittedName>
        <fullName evidence="7">Heme anaerobic degradation radical SAM methyltransferase ChuW/HutW</fullName>
    </submittedName>
</protein>
<dbReference type="Pfam" id="PF04055">
    <property type="entry name" value="Radical_SAM"/>
    <property type="match status" value="1"/>
</dbReference>
<dbReference type="InterPro" id="IPR034505">
    <property type="entry name" value="Coproporphyrinogen-III_oxidase"/>
</dbReference>
<dbReference type="GO" id="GO:0008168">
    <property type="term" value="F:methyltransferase activity"/>
    <property type="evidence" value="ECO:0007669"/>
    <property type="project" value="UniProtKB-KW"/>
</dbReference>
<dbReference type="SMART" id="SM00729">
    <property type="entry name" value="Elp3"/>
    <property type="match status" value="1"/>
</dbReference>
<keyword evidence="7" id="KW-0808">Transferase</keyword>
<organism evidence="7 8">
    <name type="scientific">Neiella holothuriorum</name>
    <dbReference type="NCBI Taxonomy" id="2870530"/>
    <lineage>
        <taxon>Bacteria</taxon>
        <taxon>Pseudomonadati</taxon>
        <taxon>Pseudomonadota</taxon>
        <taxon>Gammaproteobacteria</taxon>
        <taxon>Alteromonadales</taxon>
        <taxon>Echinimonadaceae</taxon>
        <taxon>Neiella</taxon>
    </lineage>
</organism>
<dbReference type="SUPFAM" id="SSF102114">
    <property type="entry name" value="Radical SAM enzymes"/>
    <property type="match status" value="1"/>
</dbReference>
<dbReference type="InterPro" id="IPR006638">
    <property type="entry name" value="Elp3/MiaA/NifB-like_rSAM"/>
</dbReference>
<evidence type="ECO:0000313" key="7">
    <source>
        <dbReference type="EMBL" id="MBW8191583.1"/>
    </source>
</evidence>
<name>A0ABS7EGW6_9GAMM</name>
<dbReference type="InterPro" id="IPR007197">
    <property type="entry name" value="rSAM"/>
</dbReference>
<dbReference type="PANTHER" id="PTHR13932">
    <property type="entry name" value="COPROPORPHYRINIGEN III OXIDASE"/>
    <property type="match status" value="1"/>
</dbReference>
<dbReference type="RefSeq" id="WP_220104265.1">
    <property type="nucleotide sequence ID" value="NZ_JAHZSS010000012.1"/>
</dbReference>
<dbReference type="PANTHER" id="PTHR13932:SF9">
    <property type="entry name" value="COPROPORPHYRINOGEN III OXIDASE"/>
    <property type="match status" value="1"/>
</dbReference>
<comment type="cofactor">
    <cofactor evidence="1">
        <name>[4Fe-4S] cluster</name>
        <dbReference type="ChEBI" id="CHEBI:49883"/>
    </cofactor>
</comment>
<dbReference type="GO" id="GO:0032259">
    <property type="term" value="P:methylation"/>
    <property type="evidence" value="ECO:0007669"/>
    <property type="project" value="UniProtKB-KW"/>
</dbReference>
<dbReference type="InterPro" id="IPR013785">
    <property type="entry name" value="Aldolase_TIM"/>
</dbReference>
<dbReference type="PROSITE" id="PS51918">
    <property type="entry name" value="RADICAL_SAM"/>
    <property type="match status" value="1"/>
</dbReference>
<keyword evidence="4" id="KW-0408">Iron</keyword>
<dbReference type="InterPro" id="IPR058240">
    <property type="entry name" value="rSAM_sf"/>
</dbReference>